<dbReference type="GO" id="GO:0005737">
    <property type="term" value="C:cytoplasm"/>
    <property type="evidence" value="ECO:0007669"/>
    <property type="project" value="TreeGrafter"/>
</dbReference>
<evidence type="ECO:0000256" key="8">
    <source>
        <dbReference type="ARBA" id="ARBA00032024"/>
    </source>
</evidence>
<evidence type="ECO:0000256" key="7">
    <source>
        <dbReference type="ARBA" id="ARBA00023002"/>
    </source>
</evidence>
<dbReference type="GO" id="GO:0015940">
    <property type="term" value="P:pantothenate biosynthetic process"/>
    <property type="evidence" value="ECO:0007669"/>
    <property type="project" value="UniProtKB-KW"/>
</dbReference>
<dbReference type="SUPFAM" id="SSF51735">
    <property type="entry name" value="NAD(P)-binding Rossmann-fold domains"/>
    <property type="match status" value="1"/>
</dbReference>
<keyword evidence="6 10" id="KW-0521">NADP</keyword>
<comment type="caution">
    <text evidence="13">The sequence shown here is derived from an EMBL/GenBank/DDBJ whole genome shotgun (WGS) entry which is preliminary data.</text>
</comment>
<sequence>MNVTILGAGAMGSLFGGLLAAQGHTVELLDVNERHIGEIQRAGLTLDTDQGSQNVRVKACRPEQGTTPPDWLIVFTKTLHTDSALRAAQHLIGPHTCVLSLQNGLGNVEKLQAFVPRERIAIGVTTVPADMKGPGHVQSHGNGYSRFMSADGQRNPALVQLAADFNQAGLSCELDDQVLAAIWRKVAFNAALNGICAVTGSTVGQLGQHPDTRALVHRTSQEVVDVARAAGVLVDANGVHHDLDHAMEHHVHHKPSMLQDLMARRPTEVDAINGQVRAHGERLGVPTPCVSTLHTLVKQIEATAF</sequence>
<dbReference type="Proteomes" id="UP001152876">
    <property type="component" value="Unassembled WGS sequence"/>
</dbReference>
<evidence type="ECO:0000256" key="2">
    <source>
        <dbReference type="ARBA" id="ARBA00007870"/>
    </source>
</evidence>
<evidence type="ECO:0000256" key="9">
    <source>
        <dbReference type="ARBA" id="ARBA00048793"/>
    </source>
</evidence>
<dbReference type="InterPro" id="IPR013332">
    <property type="entry name" value="KPR_N"/>
</dbReference>
<evidence type="ECO:0000256" key="6">
    <source>
        <dbReference type="ARBA" id="ARBA00022857"/>
    </source>
</evidence>
<accession>A0A9X4NP60</accession>
<dbReference type="EMBL" id="AOGK01000005">
    <property type="protein sequence ID" value="MDG5975008.1"/>
    <property type="molecule type" value="Genomic_DNA"/>
</dbReference>
<dbReference type="PANTHER" id="PTHR21708">
    <property type="entry name" value="PROBABLE 2-DEHYDROPANTOATE 2-REDUCTASE"/>
    <property type="match status" value="1"/>
</dbReference>
<dbReference type="Pfam" id="PF08546">
    <property type="entry name" value="ApbA_C"/>
    <property type="match status" value="1"/>
</dbReference>
<feature type="domain" description="Ketopantoate reductase N-terminal" evidence="11">
    <location>
        <begin position="3"/>
        <end position="145"/>
    </location>
</feature>
<dbReference type="InterPro" id="IPR051402">
    <property type="entry name" value="KPR-Related"/>
</dbReference>
<keyword evidence="5 10" id="KW-0566">Pantothenate biosynthesis</keyword>
<dbReference type="SUPFAM" id="SSF48179">
    <property type="entry name" value="6-phosphogluconate dehydrogenase C-terminal domain-like"/>
    <property type="match status" value="1"/>
</dbReference>
<dbReference type="InterPro" id="IPR036291">
    <property type="entry name" value="NAD(P)-bd_dom_sf"/>
</dbReference>
<organism evidence="13 14">
    <name type="scientific">Hydrogenophaga taeniospiralis CCUG 15921</name>
    <dbReference type="NCBI Taxonomy" id="1281780"/>
    <lineage>
        <taxon>Bacteria</taxon>
        <taxon>Pseudomonadati</taxon>
        <taxon>Pseudomonadota</taxon>
        <taxon>Betaproteobacteria</taxon>
        <taxon>Burkholderiales</taxon>
        <taxon>Comamonadaceae</taxon>
        <taxon>Hydrogenophaga</taxon>
    </lineage>
</organism>
<dbReference type="EC" id="1.1.1.169" evidence="3 10"/>
<dbReference type="InterPro" id="IPR008927">
    <property type="entry name" value="6-PGluconate_DH-like_C_sf"/>
</dbReference>
<keyword evidence="7 10" id="KW-0560">Oxidoreductase</keyword>
<dbReference type="InterPro" id="IPR003710">
    <property type="entry name" value="ApbA"/>
</dbReference>
<dbReference type="Gene3D" id="3.40.50.720">
    <property type="entry name" value="NAD(P)-binding Rossmann-like Domain"/>
    <property type="match status" value="1"/>
</dbReference>
<reference evidence="13" key="1">
    <citation type="submission" date="2013-01" db="EMBL/GenBank/DDBJ databases">
        <title>Genome draft of Hydrogenophaga taeniospiralis 2K1.</title>
        <authorList>
            <person name="Gomila M."/>
            <person name="Lalucat J."/>
        </authorList>
    </citation>
    <scope>NUCLEOTIDE SEQUENCE</scope>
    <source>
        <strain evidence="13">CCUG 15921</strain>
    </source>
</reference>
<evidence type="ECO:0000313" key="14">
    <source>
        <dbReference type="Proteomes" id="UP001152876"/>
    </source>
</evidence>
<keyword evidence="14" id="KW-1185">Reference proteome</keyword>
<proteinExistence type="inferred from homology"/>
<evidence type="ECO:0000256" key="1">
    <source>
        <dbReference type="ARBA" id="ARBA00004994"/>
    </source>
</evidence>
<comment type="function">
    <text evidence="10">Catalyzes the NADPH-dependent reduction of ketopantoate into pantoic acid.</text>
</comment>
<name>A0A9X4NP60_9BURK</name>
<comment type="catalytic activity">
    <reaction evidence="9 10">
        <text>(R)-pantoate + NADP(+) = 2-dehydropantoate + NADPH + H(+)</text>
        <dbReference type="Rhea" id="RHEA:16233"/>
        <dbReference type="ChEBI" id="CHEBI:11561"/>
        <dbReference type="ChEBI" id="CHEBI:15378"/>
        <dbReference type="ChEBI" id="CHEBI:15980"/>
        <dbReference type="ChEBI" id="CHEBI:57783"/>
        <dbReference type="ChEBI" id="CHEBI:58349"/>
        <dbReference type="EC" id="1.1.1.169"/>
    </reaction>
</comment>
<evidence type="ECO:0000256" key="5">
    <source>
        <dbReference type="ARBA" id="ARBA00022655"/>
    </source>
</evidence>
<dbReference type="GO" id="GO:0008677">
    <property type="term" value="F:2-dehydropantoate 2-reductase activity"/>
    <property type="evidence" value="ECO:0007669"/>
    <property type="project" value="UniProtKB-EC"/>
</dbReference>
<dbReference type="OrthoDB" id="8555723at2"/>
<dbReference type="AlphaFoldDB" id="A0A9X4NP60"/>
<dbReference type="FunFam" id="1.10.1040.10:FF:000017">
    <property type="entry name" value="2-dehydropantoate 2-reductase"/>
    <property type="match status" value="1"/>
</dbReference>
<evidence type="ECO:0000256" key="4">
    <source>
        <dbReference type="ARBA" id="ARBA00019465"/>
    </source>
</evidence>
<evidence type="ECO:0000259" key="12">
    <source>
        <dbReference type="Pfam" id="PF08546"/>
    </source>
</evidence>
<dbReference type="PANTHER" id="PTHR21708:SF26">
    <property type="entry name" value="2-DEHYDROPANTOATE 2-REDUCTASE"/>
    <property type="match status" value="1"/>
</dbReference>
<gene>
    <name evidence="13" type="ORF">H010_07081</name>
</gene>
<dbReference type="InterPro" id="IPR013328">
    <property type="entry name" value="6PGD_dom2"/>
</dbReference>
<comment type="similarity">
    <text evidence="2 10">Belongs to the ketopantoate reductase family.</text>
</comment>
<evidence type="ECO:0000313" key="13">
    <source>
        <dbReference type="EMBL" id="MDG5975008.1"/>
    </source>
</evidence>
<dbReference type="NCBIfam" id="TIGR00745">
    <property type="entry name" value="apbA_panE"/>
    <property type="match status" value="1"/>
</dbReference>
<evidence type="ECO:0000256" key="3">
    <source>
        <dbReference type="ARBA" id="ARBA00013014"/>
    </source>
</evidence>
<dbReference type="Gene3D" id="1.10.1040.10">
    <property type="entry name" value="N-(1-d-carboxylethyl)-l-norvaline Dehydrogenase, domain 2"/>
    <property type="match status" value="1"/>
</dbReference>
<dbReference type="InterPro" id="IPR013752">
    <property type="entry name" value="KPA_reductase"/>
</dbReference>
<evidence type="ECO:0000256" key="10">
    <source>
        <dbReference type="RuleBase" id="RU362068"/>
    </source>
</evidence>
<dbReference type="RefSeq" id="WP_068166952.1">
    <property type="nucleotide sequence ID" value="NZ_AOGK01000005.1"/>
</dbReference>
<feature type="domain" description="Ketopantoate reductase C-terminal" evidence="12">
    <location>
        <begin position="178"/>
        <end position="301"/>
    </location>
</feature>
<comment type="pathway">
    <text evidence="1 10">Cofactor biosynthesis; (R)-pantothenate biosynthesis; (R)-pantoate from 3-methyl-2-oxobutanoate: step 2/2.</text>
</comment>
<dbReference type="Pfam" id="PF02558">
    <property type="entry name" value="ApbA"/>
    <property type="match status" value="1"/>
</dbReference>
<evidence type="ECO:0000259" key="11">
    <source>
        <dbReference type="Pfam" id="PF02558"/>
    </source>
</evidence>
<protein>
    <recommendedName>
        <fullName evidence="4 10">2-dehydropantoate 2-reductase</fullName>
        <ecNumber evidence="3 10">1.1.1.169</ecNumber>
    </recommendedName>
    <alternativeName>
        <fullName evidence="8 10">Ketopantoate reductase</fullName>
    </alternativeName>
</protein>